<proteinExistence type="predicted"/>
<name>A0A6D2J1S9_9BRAS</name>
<feature type="region of interest" description="Disordered" evidence="1">
    <location>
        <begin position="60"/>
        <end position="82"/>
    </location>
</feature>
<evidence type="ECO:0000313" key="3">
    <source>
        <dbReference type="Proteomes" id="UP000467841"/>
    </source>
</evidence>
<accession>A0A6D2J1S9</accession>
<evidence type="ECO:0000256" key="1">
    <source>
        <dbReference type="SAM" id="MobiDB-lite"/>
    </source>
</evidence>
<evidence type="ECO:0000313" key="2">
    <source>
        <dbReference type="EMBL" id="CAA7031156.1"/>
    </source>
</evidence>
<dbReference type="Proteomes" id="UP000467841">
    <property type="component" value="Unassembled WGS sequence"/>
</dbReference>
<sequence>MYGRNCHVMLRRGFCSVEFSRFDLLISPILRAIEMNPKDRKGKSIAIDDGDETIASIARQMRSSTRPEGSSAERSKQMRLSAEGGRWWTKQWLLPRPKE</sequence>
<comment type="caution">
    <text evidence="2">The sequence shown here is derived from an EMBL/GenBank/DDBJ whole genome shotgun (WGS) entry which is preliminary data.</text>
</comment>
<organism evidence="2 3">
    <name type="scientific">Microthlaspi erraticum</name>
    <dbReference type="NCBI Taxonomy" id="1685480"/>
    <lineage>
        <taxon>Eukaryota</taxon>
        <taxon>Viridiplantae</taxon>
        <taxon>Streptophyta</taxon>
        <taxon>Embryophyta</taxon>
        <taxon>Tracheophyta</taxon>
        <taxon>Spermatophyta</taxon>
        <taxon>Magnoliopsida</taxon>
        <taxon>eudicotyledons</taxon>
        <taxon>Gunneridae</taxon>
        <taxon>Pentapetalae</taxon>
        <taxon>rosids</taxon>
        <taxon>malvids</taxon>
        <taxon>Brassicales</taxon>
        <taxon>Brassicaceae</taxon>
        <taxon>Coluteocarpeae</taxon>
        <taxon>Microthlaspi</taxon>
    </lineage>
</organism>
<gene>
    <name evidence="2" type="ORF">MERR_LOCUS18391</name>
</gene>
<reference evidence="2" key="1">
    <citation type="submission" date="2020-01" db="EMBL/GenBank/DDBJ databases">
        <authorList>
            <person name="Mishra B."/>
        </authorList>
    </citation>
    <scope>NUCLEOTIDE SEQUENCE [LARGE SCALE GENOMIC DNA]</scope>
</reference>
<protein>
    <submittedName>
        <fullName evidence="2">Uncharacterized protein</fullName>
    </submittedName>
</protein>
<dbReference type="EMBL" id="CACVBM020001103">
    <property type="protein sequence ID" value="CAA7031156.1"/>
    <property type="molecule type" value="Genomic_DNA"/>
</dbReference>
<keyword evidence="3" id="KW-1185">Reference proteome</keyword>
<dbReference type="AlphaFoldDB" id="A0A6D2J1S9"/>